<accession>A0AA37IXY5</accession>
<organism evidence="6 7">
    <name type="scientific">Faecalibacterium gallinarum</name>
    <dbReference type="NCBI Taxonomy" id="2903556"/>
    <lineage>
        <taxon>Bacteria</taxon>
        <taxon>Bacillati</taxon>
        <taxon>Bacillota</taxon>
        <taxon>Clostridia</taxon>
        <taxon>Eubacteriales</taxon>
        <taxon>Oscillospiraceae</taxon>
        <taxon>Faecalibacterium</taxon>
    </lineage>
</organism>
<dbReference type="PROSITE" id="PS51832">
    <property type="entry name" value="HD_GYP"/>
    <property type="match status" value="1"/>
</dbReference>
<dbReference type="RefSeq" id="WP_238316487.1">
    <property type="nucleotide sequence ID" value="NZ_BQKV01000027.1"/>
</dbReference>
<dbReference type="PANTHER" id="PTHR45228:SF4">
    <property type="entry name" value="LIPOPROTEIN"/>
    <property type="match status" value="1"/>
</dbReference>
<protein>
    <recommendedName>
        <fullName evidence="1">Stage 0 sporulation protein A homolog</fullName>
    </recommendedName>
</protein>
<dbReference type="InterPro" id="IPR001789">
    <property type="entry name" value="Sig_transdc_resp-reg_receiver"/>
</dbReference>
<dbReference type="SMART" id="SM00471">
    <property type="entry name" value="HDc"/>
    <property type="match status" value="1"/>
</dbReference>
<comment type="function">
    <text evidence="2">May play the central regulatory role in sporulation. It may be an element of the effector pathway responsible for the activation of sporulation genes in response to nutritional stress. Spo0A may act in concert with spo0H (a sigma factor) to control the expression of some genes that are critical to the sporulation process.</text>
</comment>
<dbReference type="GO" id="GO:0000160">
    <property type="term" value="P:phosphorelay signal transduction system"/>
    <property type="evidence" value="ECO:0007669"/>
    <property type="project" value="InterPro"/>
</dbReference>
<evidence type="ECO:0000256" key="3">
    <source>
        <dbReference type="PROSITE-ProRule" id="PRU00169"/>
    </source>
</evidence>
<dbReference type="EMBL" id="BQKV01000027">
    <property type="protein sequence ID" value="GJN64255.1"/>
    <property type="molecule type" value="Genomic_DNA"/>
</dbReference>
<dbReference type="Pfam" id="PF13487">
    <property type="entry name" value="HD_5"/>
    <property type="match status" value="1"/>
</dbReference>
<sequence>METLSSTQNEKLLIVDDQELNRAILVNLFESDYDTLEAEDGEEALELIRQHKTSLCAVLLDVVMPRMGGLDTLRWMQRRGLTEQIPVFLITAETGSDTLRQAYELGVMDVIQKPVVPYIVRRRVDSVVELFRARRRLGAEVERQRDQLLHQAQAMARIGMGMVEALATAIEFRSDESGEHVRRIHDIACYMLRNTPLGEGFSEEEINLIGVGAITHDVGKISIPDAILNKRGRLTPEEYDTMKTHTVKGAELLSRIPQMKEHSAYRYAYDIALHHHERWDGRGYPDGLKGDEIPLWTQIVALADVYDALVSPRCYKKELPPDQALKMILDGQCGAFNPRLLEQFQQAAPVLQRLYAPSR</sequence>
<feature type="domain" description="HD-GYP" evidence="5">
    <location>
        <begin position="155"/>
        <end position="359"/>
    </location>
</feature>
<dbReference type="InterPro" id="IPR052020">
    <property type="entry name" value="Cyclic_di-GMP/3'3'-cGAMP_PDE"/>
</dbReference>
<dbReference type="CDD" id="cd00156">
    <property type="entry name" value="REC"/>
    <property type="match status" value="1"/>
</dbReference>
<evidence type="ECO:0000256" key="2">
    <source>
        <dbReference type="ARBA" id="ARBA00024867"/>
    </source>
</evidence>
<dbReference type="AlphaFoldDB" id="A0AA37IXY5"/>
<name>A0AA37IXY5_9FIRM</name>
<dbReference type="PANTHER" id="PTHR45228">
    <property type="entry name" value="CYCLIC DI-GMP PHOSPHODIESTERASE TM_0186-RELATED"/>
    <property type="match status" value="1"/>
</dbReference>
<dbReference type="PROSITE" id="PS50110">
    <property type="entry name" value="RESPONSE_REGULATORY"/>
    <property type="match status" value="1"/>
</dbReference>
<proteinExistence type="predicted"/>
<evidence type="ECO:0000259" key="4">
    <source>
        <dbReference type="PROSITE" id="PS50110"/>
    </source>
</evidence>
<dbReference type="InterPro" id="IPR011006">
    <property type="entry name" value="CheY-like_superfamily"/>
</dbReference>
<feature type="domain" description="Response regulatory" evidence="4">
    <location>
        <begin position="11"/>
        <end position="128"/>
    </location>
</feature>
<evidence type="ECO:0000313" key="7">
    <source>
        <dbReference type="Proteomes" id="UP001055185"/>
    </source>
</evidence>
<dbReference type="InterPro" id="IPR037522">
    <property type="entry name" value="HD_GYP_dom"/>
</dbReference>
<evidence type="ECO:0000259" key="5">
    <source>
        <dbReference type="PROSITE" id="PS51832"/>
    </source>
</evidence>
<evidence type="ECO:0000256" key="1">
    <source>
        <dbReference type="ARBA" id="ARBA00018672"/>
    </source>
</evidence>
<keyword evidence="3" id="KW-0597">Phosphoprotein</keyword>
<dbReference type="Pfam" id="PF00072">
    <property type="entry name" value="Response_reg"/>
    <property type="match status" value="1"/>
</dbReference>
<dbReference type="CDD" id="cd00077">
    <property type="entry name" value="HDc"/>
    <property type="match status" value="1"/>
</dbReference>
<evidence type="ECO:0000313" key="6">
    <source>
        <dbReference type="EMBL" id="GJN64255.1"/>
    </source>
</evidence>
<keyword evidence="7" id="KW-1185">Reference proteome</keyword>
<comment type="caution">
    <text evidence="6">The sequence shown here is derived from an EMBL/GenBank/DDBJ whole genome shotgun (WGS) entry which is preliminary data.</text>
</comment>
<dbReference type="InterPro" id="IPR003607">
    <property type="entry name" value="HD/PDEase_dom"/>
</dbReference>
<dbReference type="Gene3D" id="1.10.3210.10">
    <property type="entry name" value="Hypothetical protein af1432"/>
    <property type="match status" value="1"/>
</dbReference>
<dbReference type="SMART" id="SM00448">
    <property type="entry name" value="REC"/>
    <property type="match status" value="1"/>
</dbReference>
<dbReference type="SUPFAM" id="SSF52172">
    <property type="entry name" value="CheY-like"/>
    <property type="match status" value="1"/>
</dbReference>
<dbReference type="SUPFAM" id="SSF109604">
    <property type="entry name" value="HD-domain/PDEase-like"/>
    <property type="match status" value="1"/>
</dbReference>
<dbReference type="Gene3D" id="3.40.50.2300">
    <property type="match status" value="1"/>
</dbReference>
<reference evidence="6" key="1">
    <citation type="journal article" date="2022" name="Int. J. Syst. Evol. Microbiol.">
        <title>Genome-based, phenotypic and chemotaxonomic classification of Faecalibacterium strains: proposal of three novel species Faecalibacterium duncaniae sp. nov., Faecalibacterium hattorii sp. nov. and Faecalibacterium gallinarum sp. nov. .</title>
        <authorList>
            <person name="Sakamoto M."/>
            <person name="Sakurai N."/>
            <person name="Tanno H."/>
            <person name="Iino T."/>
            <person name="Ohkuma M."/>
            <person name="Endo A."/>
        </authorList>
    </citation>
    <scope>NUCLEOTIDE SEQUENCE</scope>
    <source>
        <strain evidence="6">JCM 17207</strain>
    </source>
</reference>
<feature type="modified residue" description="4-aspartylphosphate" evidence="3">
    <location>
        <position position="61"/>
    </location>
</feature>
<gene>
    <name evidence="6" type="ORF">JCM17207_08800</name>
</gene>
<dbReference type="Proteomes" id="UP001055185">
    <property type="component" value="Unassembled WGS sequence"/>
</dbReference>